<feature type="compositionally biased region" description="Basic residues" evidence="1">
    <location>
        <begin position="276"/>
        <end position="287"/>
    </location>
</feature>
<dbReference type="OrthoDB" id="6605262at2759"/>
<feature type="compositionally biased region" description="Low complexity" evidence="1">
    <location>
        <begin position="219"/>
        <end position="228"/>
    </location>
</feature>
<evidence type="ECO:0000256" key="1">
    <source>
        <dbReference type="SAM" id="MobiDB-lite"/>
    </source>
</evidence>
<feature type="compositionally biased region" description="Basic residues" evidence="1">
    <location>
        <begin position="229"/>
        <end position="250"/>
    </location>
</feature>
<organism evidence="2 3">
    <name type="scientific">Nesidiocoris tenuis</name>
    <dbReference type="NCBI Taxonomy" id="355587"/>
    <lineage>
        <taxon>Eukaryota</taxon>
        <taxon>Metazoa</taxon>
        <taxon>Ecdysozoa</taxon>
        <taxon>Arthropoda</taxon>
        <taxon>Hexapoda</taxon>
        <taxon>Insecta</taxon>
        <taxon>Pterygota</taxon>
        <taxon>Neoptera</taxon>
        <taxon>Paraneoptera</taxon>
        <taxon>Hemiptera</taxon>
        <taxon>Heteroptera</taxon>
        <taxon>Panheteroptera</taxon>
        <taxon>Cimicomorpha</taxon>
        <taxon>Miridae</taxon>
        <taxon>Dicyphina</taxon>
        <taxon>Nesidiocoris</taxon>
    </lineage>
</organism>
<evidence type="ECO:0000313" key="2">
    <source>
        <dbReference type="EMBL" id="CAB0004416.1"/>
    </source>
</evidence>
<evidence type="ECO:0000313" key="3">
    <source>
        <dbReference type="Proteomes" id="UP000479000"/>
    </source>
</evidence>
<feature type="compositionally biased region" description="Polar residues" evidence="1">
    <location>
        <begin position="58"/>
        <end position="80"/>
    </location>
</feature>
<accession>A0A6H5GKU7</accession>
<feature type="compositionally biased region" description="Basic and acidic residues" evidence="1">
    <location>
        <begin position="1"/>
        <end position="37"/>
    </location>
</feature>
<reference evidence="2 3" key="1">
    <citation type="submission" date="2020-02" db="EMBL/GenBank/DDBJ databases">
        <authorList>
            <person name="Ferguson B K."/>
        </authorList>
    </citation>
    <scope>NUCLEOTIDE SEQUENCE [LARGE SCALE GENOMIC DNA]</scope>
</reference>
<dbReference type="AlphaFoldDB" id="A0A6H5GKU7"/>
<dbReference type="Proteomes" id="UP000479000">
    <property type="component" value="Unassembled WGS sequence"/>
</dbReference>
<protein>
    <submittedName>
        <fullName evidence="2">Uncharacterized protein</fullName>
    </submittedName>
</protein>
<dbReference type="EMBL" id="CADCXU010014959">
    <property type="protein sequence ID" value="CAB0004416.1"/>
    <property type="molecule type" value="Genomic_DNA"/>
</dbReference>
<keyword evidence="3" id="KW-1185">Reference proteome</keyword>
<feature type="non-terminal residue" evidence="2">
    <location>
        <position position="1"/>
    </location>
</feature>
<feature type="region of interest" description="Disordered" evidence="1">
    <location>
        <begin position="1"/>
        <end position="80"/>
    </location>
</feature>
<feature type="region of interest" description="Disordered" evidence="1">
    <location>
        <begin position="267"/>
        <end position="295"/>
    </location>
</feature>
<feature type="region of interest" description="Disordered" evidence="1">
    <location>
        <begin position="158"/>
        <end position="253"/>
    </location>
</feature>
<name>A0A6H5GKU7_9HEMI</name>
<sequence>AMDEDRKDALTRRPLDFHQEERTRKVETSKWLDHHFGSESAASRSSRESDDFDDAPNGQPTTSFINVTMKSSNGDQQAKQSRVFLASPEPTASNEKSSSSSYFKGISEWSSEERRFSAKNPRVEGGVQVILARKFGRDFFELFRIIFRQFPRQKQLRSRRCATATNRPARRIGTATSRPVRLSRTASRPGRTASTATKPRRLRCATVTSPRRRRRRRANSPARTTSSGARRRRSITAASGRRRRPRRLRICGRTAITGIRGAALRRPMAELQRRLGTTRRPFRRRRAGNTSATLR</sequence>
<proteinExistence type="predicted"/>
<gene>
    <name evidence="2" type="ORF">NTEN_LOCUS9893</name>
</gene>